<dbReference type="AlphaFoldDB" id="A0A066X2Y1"/>
<evidence type="ECO:0000313" key="2">
    <source>
        <dbReference type="EMBL" id="KDN60091.1"/>
    </source>
</evidence>
<feature type="region of interest" description="Disordered" evidence="1">
    <location>
        <begin position="198"/>
        <end position="232"/>
    </location>
</feature>
<dbReference type="OrthoDB" id="4850990at2759"/>
<protein>
    <submittedName>
        <fullName evidence="2">Uncharacterized protein</fullName>
    </submittedName>
</protein>
<organism evidence="2 3">
    <name type="scientific">Colletotrichum sublineola</name>
    <name type="common">Sorghum anthracnose fungus</name>
    <dbReference type="NCBI Taxonomy" id="1173701"/>
    <lineage>
        <taxon>Eukaryota</taxon>
        <taxon>Fungi</taxon>
        <taxon>Dikarya</taxon>
        <taxon>Ascomycota</taxon>
        <taxon>Pezizomycotina</taxon>
        <taxon>Sordariomycetes</taxon>
        <taxon>Hypocreomycetidae</taxon>
        <taxon>Glomerellales</taxon>
        <taxon>Glomerellaceae</taxon>
        <taxon>Colletotrichum</taxon>
        <taxon>Colletotrichum graminicola species complex</taxon>
    </lineage>
</organism>
<sequence>MTKHRHRLSRLPNRAIRTLQGMPVLSVNNIGAVTQRLSGMIVGESVEALPDSGSEPNLLSLDYVIRRGFDKLMNTNDLRMIQFADGTVQKTMGSVWLNWAYAGSLGDDGDDEWSEHFVEFHVLDGCAYDVIIGQDALEDADAFITHEGSFMDLDMDSEPSGLNLVIWASNGHHEQAIPPGAGGIFSRDWIRVGRRRRSFSPPSATDQITQTPSPLLDGLPRLNPETRLAPPGFTSAALRDYRREELERRAEEERKYRQIPHGPEREAAVAREEERQRQYDMVHHLLPTSDVSSESDSGHITSNSAVGARRFLRGSGFLLATRELAARVPDLSNRETQNSQTGSWKDNANGIWSFQA</sequence>
<evidence type="ECO:0000256" key="1">
    <source>
        <dbReference type="SAM" id="MobiDB-lite"/>
    </source>
</evidence>
<comment type="caution">
    <text evidence="2">The sequence shown here is derived from an EMBL/GenBank/DDBJ whole genome shotgun (WGS) entry which is preliminary data.</text>
</comment>
<dbReference type="CDD" id="cd00303">
    <property type="entry name" value="retropepsin_like"/>
    <property type="match status" value="1"/>
</dbReference>
<dbReference type="Proteomes" id="UP000027238">
    <property type="component" value="Unassembled WGS sequence"/>
</dbReference>
<dbReference type="EMBL" id="JMSE01001548">
    <property type="protein sequence ID" value="KDN60091.1"/>
    <property type="molecule type" value="Genomic_DNA"/>
</dbReference>
<evidence type="ECO:0000313" key="3">
    <source>
        <dbReference type="Proteomes" id="UP000027238"/>
    </source>
</evidence>
<dbReference type="Gene3D" id="2.40.70.10">
    <property type="entry name" value="Acid Proteases"/>
    <property type="match status" value="1"/>
</dbReference>
<dbReference type="InterPro" id="IPR021109">
    <property type="entry name" value="Peptidase_aspartic_dom_sf"/>
</dbReference>
<name>A0A066X2Y1_COLSU</name>
<accession>A0A066X2Y1</accession>
<keyword evidence="3" id="KW-1185">Reference proteome</keyword>
<dbReference type="HOGENOM" id="CLU_778477_0_0_1"/>
<dbReference type="STRING" id="1173701.A0A066X2Y1"/>
<reference evidence="3" key="1">
    <citation type="journal article" date="2014" name="Genome Announc.">
        <title>Draft genome sequence of Colletotrichum sublineola, a destructive pathogen of cultivated sorghum.</title>
        <authorList>
            <person name="Baroncelli R."/>
            <person name="Sanz-Martin J.M."/>
            <person name="Rech G.E."/>
            <person name="Sukno S.A."/>
            <person name="Thon M.R."/>
        </authorList>
    </citation>
    <scope>NUCLEOTIDE SEQUENCE [LARGE SCALE GENOMIC DNA]</scope>
    <source>
        <strain evidence="3">TX430BB</strain>
    </source>
</reference>
<feature type="compositionally biased region" description="Polar residues" evidence="1">
    <location>
        <begin position="200"/>
        <end position="213"/>
    </location>
</feature>
<proteinExistence type="predicted"/>
<gene>
    <name evidence="2" type="ORF">CSUB01_06357</name>
</gene>
<dbReference type="eggNOG" id="ENOG502TI83">
    <property type="taxonomic scope" value="Eukaryota"/>
</dbReference>